<gene>
    <name evidence="2" type="ORF">UU56_C0012G0008</name>
</gene>
<organism evidence="2 3">
    <name type="scientific">Candidatus Curtissbacteria bacterium GW2011_GWA2_41_24</name>
    <dbReference type="NCBI Taxonomy" id="1618411"/>
    <lineage>
        <taxon>Bacteria</taxon>
        <taxon>Candidatus Curtissiibacteriota</taxon>
    </lineage>
</organism>
<proteinExistence type="predicted"/>
<protein>
    <submittedName>
        <fullName evidence="2">Uncharacterized protein</fullName>
    </submittedName>
</protein>
<dbReference type="EMBL" id="LCBC01000012">
    <property type="protein sequence ID" value="KKS03934.1"/>
    <property type="molecule type" value="Genomic_DNA"/>
</dbReference>
<evidence type="ECO:0000313" key="2">
    <source>
        <dbReference type="EMBL" id="KKS03934.1"/>
    </source>
</evidence>
<evidence type="ECO:0000313" key="3">
    <source>
        <dbReference type="Proteomes" id="UP000034493"/>
    </source>
</evidence>
<feature type="region of interest" description="Disordered" evidence="1">
    <location>
        <begin position="1"/>
        <end position="43"/>
    </location>
</feature>
<dbReference type="Proteomes" id="UP000034493">
    <property type="component" value="Unassembled WGS sequence"/>
</dbReference>
<dbReference type="AlphaFoldDB" id="A0A0G0VSR8"/>
<reference evidence="2 3" key="1">
    <citation type="journal article" date="2015" name="Nature">
        <title>rRNA introns, odd ribosomes, and small enigmatic genomes across a large radiation of phyla.</title>
        <authorList>
            <person name="Brown C.T."/>
            <person name="Hug L.A."/>
            <person name="Thomas B.C."/>
            <person name="Sharon I."/>
            <person name="Castelle C.J."/>
            <person name="Singh A."/>
            <person name="Wilkins M.J."/>
            <person name="Williams K.H."/>
            <person name="Banfield J.F."/>
        </authorList>
    </citation>
    <scope>NUCLEOTIDE SEQUENCE [LARGE SCALE GENOMIC DNA]</scope>
</reference>
<evidence type="ECO:0000256" key="1">
    <source>
        <dbReference type="SAM" id="MobiDB-lite"/>
    </source>
</evidence>
<sequence>MKQSVGQKGNQDEEVDDKAISDIMPTGIEKSKSQKQFFDPLTP</sequence>
<accession>A0A0G0VSR8</accession>
<name>A0A0G0VSR8_9BACT</name>
<comment type="caution">
    <text evidence="2">The sequence shown here is derived from an EMBL/GenBank/DDBJ whole genome shotgun (WGS) entry which is preliminary data.</text>
</comment>